<evidence type="ECO:0000313" key="3">
    <source>
        <dbReference type="Proteomes" id="UP000019375"/>
    </source>
</evidence>
<dbReference type="AlphaFoldDB" id="A0A8J2T253"/>
<gene>
    <name evidence="2" type="ORF">BN860_05116g</name>
</gene>
<name>A0A8J2T253_ZYGB2</name>
<dbReference type="Proteomes" id="UP000019375">
    <property type="component" value="Unassembled WGS sequence"/>
</dbReference>
<organism evidence="2 3">
    <name type="scientific">Zygosaccharomyces bailii (strain CLIB 213 / ATCC 58445 / CBS 680 / BCRC 21525 / NBRC 1098 / NCYC 1416 / NRRL Y-2227)</name>
    <dbReference type="NCBI Taxonomy" id="1333698"/>
    <lineage>
        <taxon>Eukaryota</taxon>
        <taxon>Fungi</taxon>
        <taxon>Dikarya</taxon>
        <taxon>Ascomycota</taxon>
        <taxon>Saccharomycotina</taxon>
        <taxon>Saccharomycetes</taxon>
        <taxon>Saccharomycetales</taxon>
        <taxon>Saccharomycetaceae</taxon>
        <taxon>Zygosaccharomyces</taxon>
    </lineage>
</organism>
<proteinExistence type="predicted"/>
<feature type="region of interest" description="Disordered" evidence="1">
    <location>
        <begin position="232"/>
        <end position="252"/>
    </location>
</feature>
<keyword evidence="3" id="KW-1185">Reference proteome</keyword>
<evidence type="ECO:0000313" key="2">
    <source>
        <dbReference type="EMBL" id="CDF87382.1"/>
    </source>
</evidence>
<evidence type="ECO:0000256" key="1">
    <source>
        <dbReference type="SAM" id="MobiDB-lite"/>
    </source>
</evidence>
<dbReference type="EMBL" id="HG316454">
    <property type="protein sequence ID" value="CDF87382.1"/>
    <property type="molecule type" value="Genomic_DNA"/>
</dbReference>
<dbReference type="OrthoDB" id="6067455at2759"/>
<sequence length="274" mass="32138">MMEFISIDMAGCDENSTNLNVLPNRLVKDQAVERGGTIRLRDLNTKSHRPASQGISESVAYFKKKEKTTRRIVQLQDESQDLGDLGEIRSKYIPDSPSLWRTLNHHDEVIAHSPLNKLLSIENGPVLELTPISNVYESDFDCQPFYHVYDYENRLEADDYESILHQMVEDDLKNERPVFDRELEYQELKKIVGTTDYILYYFFGIDRLQFFQLKQERDKFQTYTYESYTRPLNYSTPAEDEENGDGHYDSMSEDRESDQFLWETSSIMSLDKCV</sequence>
<protein>
    <submittedName>
        <fullName evidence="2">BN860_05116g1_1</fullName>
    </submittedName>
</protein>
<accession>A0A8J2T253</accession>
<reference evidence="3" key="1">
    <citation type="journal article" date="2013" name="Genome Announc.">
        <title>Genome sequence of the food spoilage yeast Zygosaccharomyces bailii CLIB 213(T).</title>
        <authorList>
            <person name="Galeote V."/>
            <person name="Bigey F."/>
            <person name="Devillers H."/>
            <person name="Neuveglise C."/>
            <person name="Dequin S."/>
        </authorList>
    </citation>
    <scope>NUCLEOTIDE SEQUENCE [LARGE SCALE GENOMIC DNA]</scope>
    <source>
        <strain evidence="3">CLIB 213 / ATCC 58445 / CBS 680 / CCRC 21525 / NBRC 1098 / NCYC 1416 / NRRL Y-2227</strain>
    </source>
</reference>